<keyword evidence="6 9" id="KW-0378">Hydrolase</keyword>
<evidence type="ECO:0000256" key="5">
    <source>
        <dbReference type="ARBA" id="ARBA00022729"/>
    </source>
</evidence>
<keyword evidence="7 9" id="KW-0862">Zinc</keyword>
<dbReference type="GO" id="GO:0004177">
    <property type="term" value="F:aminopeptidase activity"/>
    <property type="evidence" value="ECO:0007669"/>
    <property type="project" value="UniProtKB-KW"/>
</dbReference>
<accession>A0AAD5TVJ4</accession>
<dbReference type="GO" id="GO:0008235">
    <property type="term" value="F:metalloexopeptidase activity"/>
    <property type="evidence" value="ECO:0007669"/>
    <property type="project" value="InterPro"/>
</dbReference>
<sequence>MRPAILSTIFFVSFISLALNSPLNNQYLLTKENLRLISTKQNHAEWLNEIQILKLIQKGIKFIDVTDFVEYNSPLNTAELPAKLNQDSTVQELIKKIDKLYMKKFLTTFTSFNTRYYRSKSGRESQQWLLEQLNLLKDKNKNEKVLLSVTEFEHTWGQNSIIFQIKPIENDDGVVIIGAHQDSVNQWNPWFGRAPGADDDGSGSATIIEALRVILHGGYTPKKVLEFHWYSGEEGGMLGSQKVAAKYRKDNVAVVGMLQVDMTGYVKSTKKEIIGISTDYMDPKLTNFLQAVSKRYCLIPWGDMKCGYACSDHVSWYNLGYPAAFTTESEMKDSSPYIHTTGDTVDTLNFNHMKEFVKLVL</sequence>
<feature type="non-terminal residue" evidence="11">
    <location>
        <position position="361"/>
    </location>
</feature>
<feature type="signal peptide" evidence="9">
    <location>
        <begin position="1"/>
        <end position="20"/>
    </location>
</feature>
<dbReference type="Proteomes" id="UP001211065">
    <property type="component" value="Unassembled WGS sequence"/>
</dbReference>
<dbReference type="Gene3D" id="3.40.630.10">
    <property type="entry name" value="Zn peptidases"/>
    <property type="match status" value="1"/>
</dbReference>
<evidence type="ECO:0000313" key="12">
    <source>
        <dbReference type="Proteomes" id="UP001211065"/>
    </source>
</evidence>
<dbReference type="Pfam" id="PF04389">
    <property type="entry name" value="Peptidase_M28"/>
    <property type="match status" value="1"/>
</dbReference>
<dbReference type="PANTHER" id="PTHR12147:SF56">
    <property type="entry name" value="AMINOPEPTIDASE YDR415C-RELATED"/>
    <property type="match status" value="1"/>
</dbReference>
<evidence type="ECO:0000256" key="6">
    <source>
        <dbReference type="ARBA" id="ARBA00022801"/>
    </source>
</evidence>
<organism evidence="11 12">
    <name type="scientific">Clydaea vesicula</name>
    <dbReference type="NCBI Taxonomy" id="447962"/>
    <lineage>
        <taxon>Eukaryota</taxon>
        <taxon>Fungi</taxon>
        <taxon>Fungi incertae sedis</taxon>
        <taxon>Chytridiomycota</taxon>
        <taxon>Chytridiomycota incertae sedis</taxon>
        <taxon>Chytridiomycetes</taxon>
        <taxon>Lobulomycetales</taxon>
        <taxon>Lobulomycetaceae</taxon>
        <taxon>Clydaea</taxon>
    </lineage>
</organism>
<protein>
    <recommendedName>
        <fullName evidence="9">Peptide hydrolase</fullName>
        <ecNumber evidence="9">3.4.-.-</ecNumber>
    </recommendedName>
</protein>
<dbReference type="InterPro" id="IPR007484">
    <property type="entry name" value="Peptidase_M28"/>
</dbReference>
<reference evidence="11" key="1">
    <citation type="submission" date="2020-05" db="EMBL/GenBank/DDBJ databases">
        <title>Phylogenomic resolution of chytrid fungi.</title>
        <authorList>
            <person name="Stajich J.E."/>
            <person name="Amses K."/>
            <person name="Simmons R."/>
            <person name="Seto K."/>
            <person name="Myers J."/>
            <person name="Bonds A."/>
            <person name="Quandt C.A."/>
            <person name="Barry K."/>
            <person name="Liu P."/>
            <person name="Grigoriev I."/>
            <person name="Longcore J.E."/>
            <person name="James T.Y."/>
        </authorList>
    </citation>
    <scope>NUCLEOTIDE SEQUENCE</scope>
    <source>
        <strain evidence="11">JEL0476</strain>
    </source>
</reference>
<evidence type="ECO:0000259" key="10">
    <source>
        <dbReference type="Pfam" id="PF04389"/>
    </source>
</evidence>
<comment type="cofactor">
    <cofactor evidence="1">
        <name>Zn(2+)</name>
        <dbReference type="ChEBI" id="CHEBI:29105"/>
    </cofactor>
</comment>
<keyword evidence="12" id="KW-1185">Reference proteome</keyword>
<name>A0AAD5TVJ4_9FUNG</name>
<feature type="chain" id="PRO_5041770892" description="Peptide hydrolase" evidence="9">
    <location>
        <begin position="21"/>
        <end position="361"/>
    </location>
</feature>
<keyword evidence="2 11" id="KW-0031">Aminopeptidase</keyword>
<dbReference type="GO" id="GO:0006508">
    <property type="term" value="P:proteolysis"/>
    <property type="evidence" value="ECO:0007669"/>
    <property type="project" value="UniProtKB-KW"/>
</dbReference>
<dbReference type="FunFam" id="3.40.630.10:FF:000042">
    <property type="entry name" value="Peptide hydrolase"/>
    <property type="match status" value="1"/>
</dbReference>
<evidence type="ECO:0000256" key="2">
    <source>
        <dbReference type="ARBA" id="ARBA00022438"/>
    </source>
</evidence>
<evidence type="ECO:0000256" key="3">
    <source>
        <dbReference type="ARBA" id="ARBA00022670"/>
    </source>
</evidence>
<evidence type="ECO:0000256" key="1">
    <source>
        <dbReference type="ARBA" id="ARBA00001947"/>
    </source>
</evidence>
<evidence type="ECO:0000256" key="7">
    <source>
        <dbReference type="ARBA" id="ARBA00022833"/>
    </source>
</evidence>
<gene>
    <name evidence="11" type="primary">LAP1_4</name>
    <name evidence="11" type="ORF">HK099_008681</name>
</gene>
<dbReference type="SUPFAM" id="SSF53187">
    <property type="entry name" value="Zn-dependent exopeptidases"/>
    <property type="match status" value="1"/>
</dbReference>
<comment type="caution">
    <text evidence="11">The sequence shown here is derived from an EMBL/GenBank/DDBJ whole genome shotgun (WGS) entry which is preliminary data.</text>
</comment>
<dbReference type="EC" id="3.4.-.-" evidence="9"/>
<dbReference type="InterPro" id="IPR045175">
    <property type="entry name" value="M28_fam"/>
</dbReference>
<evidence type="ECO:0000313" key="11">
    <source>
        <dbReference type="EMBL" id="KAJ3208630.1"/>
    </source>
</evidence>
<keyword evidence="3 9" id="KW-0645">Protease</keyword>
<feature type="domain" description="Peptidase M28" evidence="10">
    <location>
        <begin position="161"/>
        <end position="360"/>
    </location>
</feature>
<dbReference type="CDD" id="cd03879">
    <property type="entry name" value="M28_AAP"/>
    <property type="match status" value="1"/>
</dbReference>
<dbReference type="EMBL" id="JADGJW010000984">
    <property type="protein sequence ID" value="KAJ3208630.1"/>
    <property type="molecule type" value="Genomic_DNA"/>
</dbReference>
<evidence type="ECO:0000256" key="9">
    <source>
        <dbReference type="RuleBase" id="RU361240"/>
    </source>
</evidence>
<evidence type="ECO:0000256" key="8">
    <source>
        <dbReference type="ARBA" id="ARBA00043962"/>
    </source>
</evidence>
<keyword evidence="4 9" id="KW-0479">Metal-binding</keyword>
<dbReference type="GO" id="GO:0046872">
    <property type="term" value="F:metal ion binding"/>
    <property type="evidence" value="ECO:0007669"/>
    <property type="project" value="UniProtKB-KW"/>
</dbReference>
<evidence type="ECO:0000256" key="4">
    <source>
        <dbReference type="ARBA" id="ARBA00022723"/>
    </source>
</evidence>
<dbReference type="PANTHER" id="PTHR12147">
    <property type="entry name" value="METALLOPEPTIDASE M28 FAMILY MEMBER"/>
    <property type="match status" value="1"/>
</dbReference>
<dbReference type="AlphaFoldDB" id="A0AAD5TVJ4"/>
<keyword evidence="5 9" id="KW-0732">Signal</keyword>
<comment type="similarity">
    <text evidence="8">Belongs to the peptidase M28 family. M28E subfamily.</text>
</comment>
<proteinExistence type="inferred from homology"/>